<feature type="domain" description="DDE-1" evidence="1">
    <location>
        <begin position="17"/>
        <end position="131"/>
    </location>
</feature>
<dbReference type="AlphaFoldDB" id="A0AAV8ZHV9"/>
<accession>A0AAV8ZHV9</accession>
<dbReference type="GO" id="GO:0003676">
    <property type="term" value="F:nucleic acid binding"/>
    <property type="evidence" value="ECO:0007669"/>
    <property type="project" value="InterPro"/>
</dbReference>
<comment type="caution">
    <text evidence="2">The sequence shown here is derived from an EMBL/GenBank/DDBJ whole genome shotgun (WGS) entry which is preliminary data.</text>
</comment>
<dbReference type="EMBL" id="JANEYF010001441">
    <property type="protein sequence ID" value="KAJ8964130.1"/>
    <property type="molecule type" value="Genomic_DNA"/>
</dbReference>
<evidence type="ECO:0000313" key="2">
    <source>
        <dbReference type="EMBL" id="KAJ8964130.1"/>
    </source>
</evidence>
<proteinExistence type="predicted"/>
<protein>
    <recommendedName>
        <fullName evidence="1">DDE-1 domain-containing protein</fullName>
    </recommendedName>
</protein>
<organism evidence="2 3">
    <name type="scientific">Rhamnusium bicolor</name>
    <dbReference type="NCBI Taxonomy" id="1586634"/>
    <lineage>
        <taxon>Eukaryota</taxon>
        <taxon>Metazoa</taxon>
        <taxon>Ecdysozoa</taxon>
        <taxon>Arthropoda</taxon>
        <taxon>Hexapoda</taxon>
        <taxon>Insecta</taxon>
        <taxon>Pterygota</taxon>
        <taxon>Neoptera</taxon>
        <taxon>Endopterygota</taxon>
        <taxon>Coleoptera</taxon>
        <taxon>Polyphaga</taxon>
        <taxon>Cucujiformia</taxon>
        <taxon>Chrysomeloidea</taxon>
        <taxon>Cerambycidae</taxon>
        <taxon>Lepturinae</taxon>
        <taxon>Rhagiini</taxon>
        <taxon>Rhamnusium</taxon>
    </lineage>
</organism>
<gene>
    <name evidence="2" type="ORF">NQ314_005097</name>
</gene>
<name>A0AAV8ZHV9_9CUCU</name>
<evidence type="ECO:0000313" key="3">
    <source>
        <dbReference type="Proteomes" id="UP001162156"/>
    </source>
</evidence>
<sequence length="148" mass="16811">MGTKRPSCSIHSSKSSTSIMFACSGSGEMLPSYVVYKAKKLDPDWVQNGPDETVYNRYTSGWFDSFLSEDWFNKIVLPRFRRKEGVKVLNGNNLSSHISFNIIHKCIENNIFFHTPTSKQHSHMPAAGCCSVLSHENRLEEDSDKMET</sequence>
<dbReference type="Proteomes" id="UP001162156">
    <property type="component" value="Unassembled WGS sequence"/>
</dbReference>
<dbReference type="InterPro" id="IPR004875">
    <property type="entry name" value="DDE_SF_endonuclease_dom"/>
</dbReference>
<reference evidence="2" key="1">
    <citation type="journal article" date="2023" name="Insect Mol. Biol.">
        <title>Genome sequencing provides insights into the evolution of gene families encoding plant cell wall-degrading enzymes in longhorned beetles.</title>
        <authorList>
            <person name="Shin N.R."/>
            <person name="Okamura Y."/>
            <person name="Kirsch R."/>
            <person name="Pauchet Y."/>
        </authorList>
    </citation>
    <scope>NUCLEOTIDE SEQUENCE</scope>
    <source>
        <strain evidence="2">RBIC_L_NR</strain>
    </source>
</reference>
<keyword evidence="3" id="KW-1185">Reference proteome</keyword>
<dbReference type="Pfam" id="PF03184">
    <property type="entry name" value="DDE_1"/>
    <property type="match status" value="1"/>
</dbReference>
<evidence type="ECO:0000259" key="1">
    <source>
        <dbReference type="Pfam" id="PF03184"/>
    </source>
</evidence>